<evidence type="ECO:0000256" key="10">
    <source>
        <dbReference type="RuleBase" id="RU368004"/>
    </source>
</evidence>
<dbReference type="EC" id="2.1.1.211" evidence="10"/>
<dbReference type="Proteomes" id="UP001152798">
    <property type="component" value="Chromosome 5"/>
</dbReference>
<evidence type="ECO:0000313" key="12">
    <source>
        <dbReference type="Proteomes" id="UP001152798"/>
    </source>
</evidence>
<keyword evidence="7 10" id="KW-0949">S-adenosyl-L-methionine</keyword>
<comment type="similarity">
    <text evidence="3 10">Belongs to the TRM44 family.</text>
</comment>
<reference evidence="11" key="1">
    <citation type="submission" date="2022-01" db="EMBL/GenBank/DDBJ databases">
        <authorList>
            <person name="King R."/>
        </authorList>
    </citation>
    <scope>NUCLEOTIDE SEQUENCE</scope>
</reference>
<evidence type="ECO:0000256" key="3">
    <source>
        <dbReference type="ARBA" id="ARBA00009056"/>
    </source>
</evidence>
<dbReference type="InterPro" id="IPR011671">
    <property type="entry name" value="tRNA_uracil_MeTrfase"/>
</dbReference>
<dbReference type="SUPFAM" id="SSF53335">
    <property type="entry name" value="S-adenosyl-L-methionine-dependent methyltransferases"/>
    <property type="match status" value="1"/>
</dbReference>
<evidence type="ECO:0000256" key="1">
    <source>
        <dbReference type="ARBA" id="ARBA00002778"/>
    </source>
</evidence>
<accession>A0A9P0HJV5</accession>
<dbReference type="EMBL" id="OV725081">
    <property type="protein sequence ID" value="CAH1403963.1"/>
    <property type="molecule type" value="Genomic_DNA"/>
</dbReference>
<dbReference type="GO" id="GO:0141101">
    <property type="term" value="F:tRNA(Ser) (uridine(44)-2'-O-)-methyltransferase activity"/>
    <property type="evidence" value="ECO:0007669"/>
    <property type="project" value="UniProtKB-EC"/>
</dbReference>
<evidence type="ECO:0000256" key="4">
    <source>
        <dbReference type="ARBA" id="ARBA00022490"/>
    </source>
</evidence>
<evidence type="ECO:0000256" key="5">
    <source>
        <dbReference type="ARBA" id="ARBA00022603"/>
    </source>
</evidence>
<evidence type="ECO:0000256" key="2">
    <source>
        <dbReference type="ARBA" id="ARBA00004496"/>
    </source>
</evidence>
<dbReference type="Gene3D" id="3.40.50.150">
    <property type="entry name" value="Vaccinia Virus protein VP39"/>
    <property type="match status" value="1"/>
</dbReference>
<sequence>MDLYSWKEKVSIPCIDNIEQFWRSIHIWISKPHCISKKIGGADYFEIGFFSLQSIEEFKQYLVDHLHSLSSCNDLRESIQFLIDEFHEKLPKSKIKLGPFEIILRLLYPKNGQYSPENIELIIKDFTKQAIVFIKPVSGERDNLVTNLPYAISFRNKTLILSTVEKGLNDDSLMWLEQMLLPKLSCWMESDHNSTALNSNQLISMNKYLSTYSLLKEKYFHSILKFWNESTNPEKFINEDIAIASYLIVLWGDKCQRFVDLGCGNGLLVYILSGEGHNGVGIDLRARKIWNSYPDFVKLKVDTIAPSLDCVFPEADWVIGNHSDELTPWIPIIASRSSFTTNFFILPCCPFELNGHKYIRNNTSKSCYSDYMDYLENICYVCGIEVERDRLKIPSTKRLCLVSKKRLYKSSDQLSKQAEVNDFVNLKLTSSGGLKMKLRSPEEKVKNCTQLNKEYLEEVVFDIANYIIKSSPIIPSWREGEFVSIRDLASLLSPDRRKFLKDQCGGLQTLLRNHHHVFLVYNGKVKLRKPTIKKLLPKTIKEKKCWFFYNHPDSCPLSDEHCTYKHLS</sequence>
<evidence type="ECO:0000256" key="8">
    <source>
        <dbReference type="ARBA" id="ARBA00022694"/>
    </source>
</evidence>
<evidence type="ECO:0000256" key="6">
    <source>
        <dbReference type="ARBA" id="ARBA00022679"/>
    </source>
</evidence>
<dbReference type="Pfam" id="PF07757">
    <property type="entry name" value="AdoMet_MTase"/>
    <property type="match status" value="1"/>
</dbReference>
<comment type="subcellular location">
    <subcellularLocation>
        <location evidence="2 10">Cytoplasm</location>
    </subcellularLocation>
</comment>
<dbReference type="InterPro" id="IPR029063">
    <property type="entry name" value="SAM-dependent_MTases_sf"/>
</dbReference>
<evidence type="ECO:0000313" key="11">
    <source>
        <dbReference type="EMBL" id="CAH1403963.1"/>
    </source>
</evidence>
<keyword evidence="6 10" id="KW-0808">Transferase</keyword>
<keyword evidence="4 10" id="KW-0963">Cytoplasm</keyword>
<dbReference type="GO" id="GO:0005737">
    <property type="term" value="C:cytoplasm"/>
    <property type="evidence" value="ECO:0007669"/>
    <property type="project" value="UniProtKB-SubCell"/>
</dbReference>
<proteinExistence type="inferred from homology"/>
<dbReference type="OrthoDB" id="10047021at2759"/>
<comment type="catalytic activity">
    <reaction evidence="9 10">
        <text>uridine(44) in tRNA(Ser) + S-adenosyl-L-methionine = 2'-O-methyluridine(44) in tRNA(Ser) + S-adenosyl-L-homocysteine + H(+)</text>
        <dbReference type="Rhea" id="RHEA:43100"/>
        <dbReference type="Rhea" id="RHEA-COMP:10339"/>
        <dbReference type="Rhea" id="RHEA-COMP:10340"/>
        <dbReference type="ChEBI" id="CHEBI:15378"/>
        <dbReference type="ChEBI" id="CHEBI:57856"/>
        <dbReference type="ChEBI" id="CHEBI:59789"/>
        <dbReference type="ChEBI" id="CHEBI:65315"/>
        <dbReference type="ChEBI" id="CHEBI:74478"/>
        <dbReference type="EC" id="2.1.1.211"/>
    </reaction>
</comment>
<keyword evidence="8 10" id="KW-0819">tRNA processing</keyword>
<keyword evidence="5 10" id="KW-0489">Methyltransferase</keyword>
<name>A0A9P0HJV5_NEZVI</name>
<protein>
    <recommendedName>
        <fullName evidence="10">tRNA (uracil-O(2)-)-methyltransferase</fullName>
        <ecNumber evidence="10">2.1.1.211</ecNumber>
    </recommendedName>
</protein>
<evidence type="ECO:0000256" key="9">
    <source>
        <dbReference type="ARBA" id="ARBA00047957"/>
    </source>
</evidence>
<comment type="function">
    <text evidence="1">Probable adenosyl-L-methionine (AdoMet)-dependent tRNA (uracil-O(2)-)-methyltransferase.</text>
</comment>
<dbReference type="PANTHER" id="PTHR21210:SF0">
    <property type="entry name" value="TRNA (URACIL-O(2)-)-METHYLTRANSFERASE-RELATED"/>
    <property type="match status" value="1"/>
</dbReference>
<dbReference type="GO" id="GO:0030488">
    <property type="term" value="P:tRNA methylation"/>
    <property type="evidence" value="ECO:0007669"/>
    <property type="project" value="UniProtKB-UniRule"/>
</dbReference>
<comment type="function">
    <text evidence="10">Adenosyl-L-methionine (AdoMet)-dependent tRNA (uracil-O(2)-)-methyltransferase.</text>
</comment>
<evidence type="ECO:0000256" key="7">
    <source>
        <dbReference type="ARBA" id="ARBA00022691"/>
    </source>
</evidence>
<keyword evidence="12" id="KW-1185">Reference proteome</keyword>
<dbReference type="PANTHER" id="PTHR21210">
    <property type="entry name" value="TRNA (URACIL-O(2)-)-METHYLTRANSFERASE-RELATED"/>
    <property type="match status" value="1"/>
</dbReference>
<dbReference type="AlphaFoldDB" id="A0A9P0HJV5"/>
<organism evidence="11 12">
    <name type="scientific">Nezara viridula</name>
    <name type="common">Southern green stink bug</name>
    <name type="synonym">Cimex viridulus</name>
    <dbReference type="NCBI Taxonomy" id="85310"/>
    <lineage>
        <taxon>Eukaryota</taxon>
        <taxon>Metazoa</taxon>
        <taxon>Ecdysozoa</taxon>
        <taxon>Arthropoda</taxon>
        <taxon>Hexapoda</taxon>
        <taxon>Insecta</taxon>
        <taxon>Pterygota</taxon>
        <taxon>Neoptera</taxon>
        <taxon>Paraneoptera</taxon>
        <taxon>Hemiptera</taxon>
        <taxon>Heteroptera</taxon>
        <taxon>Panheteroptera</taxon>
        <taxon>Pentatomomorpha</taxon>
        <taxon>Pentatomoidea</taxon>
        <taxon>Pentatomidae</taxon>
        <taxon>Pentatominae</taxon>
        <taxon>Nezara</taxon>
    </lineage>
</organism>
<gene>
    <name evidence="11" type="ORF">NEZAVI_LOCUS12467</name>
</gene>